<organism evidence="2 3">
    <name type="scientific">Orbilia oligospora</name>
    <name type="common">Nematode-trapping fungus</name>
    <name type="synonym">Arthrobotrys oligospora</name>
    <dbReference type="NCBI Taxonomy" id="2813651"/>
    <lineage>
        <taxon>Eukaryota</taxon>
        <taxon>Fungi</taxon>
        <taxon>Dikarya</taxon>
        <taxon>Ascomycota</taxon>
        <taxon>Pezizomycotina</taxon>
        <taxon>Orbiliomycetes</taxon>
        <taxon>Orbiliales</taxon>
        <taxon>Orbiliaceae</taxon>
        <taxon>Orbilia</taxon>
    </lineage>
</organism>
<name>A0A7C8RDU1_ORBOL</name>
<protein>
    <recommendedName>
        <fullName evidence="4">F-box domain-containing protein</fullName>
    </recommendedName>
</protein>
<evidence type="ECO:0000256" key="1">
    <source>
        <dbReference type="SAM" id="MobiDB-lite"/>
    </source>
</evidence>
<dbReference type="InterPro" id="IPR038883">
    <property type="entry name" value="AN11006-like"/>
</dbReference>
<comment type="caution">
    <text evidence="2">The sequence shown here is derived from an EMBL/GenBank/DDBJ whole genome shotgun (WGS) entry which is preliminary data.</text>
</comment>
<dbReference type="EMBL" id="JAABOJ010000022">
    <property type="protein sequence ID" value="KAF3279065.1"/>
    <property type="molecule type" value="Genomic_DNA"/>
</dbReference>
<sequence length="875" mass="100717">MKESLLTQLKRNLSNRSRKGKEPHVQRPETPKFLDVDGDARSTYSVESDSKSFFSFSFENAESTSLCDFETTAAAAVAANDGAKPTRKLSFEKSPVDVEGSPPPYDVDQLEWILFYPRGVGKHFVGMLGVNDVVAMSQVCRAWRRWLVPERDFVDVDVEKTDNPQWDMSSFLPSIKTGPQWHPLVQAVIASNPPSQGTRDFIEPLGFYGRYHRQSILHWQKYEFSIPRLLGVFGENYLSAITSLHLDGAGLDTKSDWLRYCANLEILSIRRCAGITLDRLIDLVLGPEDENSASSSKKKKQKSAYHTPRPEKLRVVRFWGIDGARQLAYPHNSDQYISDRHKLEKYCDRLMDRFETDVWWGFGGDMTARDWNKRYRLLISMEEKCGVCGKARKHSGWPDGVSCERCLGFNCWGCMNMKIVSRADASSEDHDLSNASAVNMLRLVCNQEGICGWEAGEHHVHPECIPPATLLWGHNDPLQHVFELEIIDRYDTDTNSLDRLEVLEYVRRGTFYSRSELIETISRNTMDRQTPSFLGLPREIRDEVYKYLLLFEPTPKTTSLTPLARAMLMAQRDKPVFRKPVSVQNAILCVNKQIHDEAAEIFYGFNTFAVRIKSVNHSGFQDYRHPRFQRFNLIYIAPWESLTFDCRAKSPWENPGGEWGNGLGIRQSEGTLLPFESENEGYSETIDDSFEKHIHPIKLLNAYEARTLTLPAIRYRHLIRHIELDIESQFPQLEASNELCYSTEYLRLMLLPALNRLENSLEDRGENVEVEVKVSGLIFEVDWKKGAASFLRAEDSERAFHIKKQLEKKMYTTLCRFLWPLTTMRWKSSPISTQLDSQYPGVMEKEFERCRTFRGQFGGNLEQNLKTHEIPEEIA</sequence>
<evidence type="ECO:0008006" key="4">
    <source>
        <dbReference type="Google" id="ProtNLM"/>
    </source>
</evidence>
<accession>A0A7C8RDU1</accession>
<dbReference type="OrthoDB" id="5287512at2759"/>
<dbReference type="PANTHER" id="PTHR42085">
    <property type="entry name" value="F-BOX DOMAIN-CONTAINING PROTEIN"/>
    <property type="match status" value="1"/>
</dbReference>
<evidence type="ECO:0000313" key="3">
    <source>
        <dbReference type="Proteomes" id="UP000474640"/>
    </source>
</evidence>
<feature type="compositionally biased region" description="Polar residues" evidence="1">
    <location>
        <begin position="1"/>
        <end position="15"/>
    </location>
</feature>
<feature type="region of interest" description="Disordered" evidence="1">
    <location>
        <begin position="1"/>
        <end position="37"/>
    </location>
</feature>
<dbReference type="AlphaFoldDB" id="A0A7C8RDU1"/>
<feature type="compositionally biased region" description="Basic and acidic residues" evidence="1">
    <location>
        <begin position="20"/>
        <end position="37"/>
    </location>
</feature>
<proteinExistence type="predicted"/>
<gene>
    <name evidence="2" type="ORF">TWF970_004175</name>
</gene>
<dbReference type="Proteomes" id="UP000474640">
    <property type="component" value="Unassembled WGS sequence"/>
</dbReference>
<reference evidence="2 3" key="1">
    <citation type="submission" date="2020-01" db="EMBL/GenBank/DDBJ databases">
        <authorList>
            <person name="Palmer J.M."/>
        </authorList>
    </citation>
    <scope>NUCLEOTIDE SEQUENCE [LARGE SCALE GENOMIC DNA]</scope>
    <source>
        <strain evidence="2 3">TWF970</strain>
    </source>
</reference>
<dbReference type="PANTHER" id="PTHR42085:SF2">
    <property type="entry name" value="F-BOX DOMAIN-CONTAINING PROTEIN"/>
    <property type="match status" value="1"/>
</dbReference>
<feature type="region of interest" description="Disordered" evidence="1">
    <location>
        <begin position="289"/>
        <end position="308"/>
    </location>
</feature>
<evidence type="ECO:0000313" key="2">
    <source>
        <dbReference type="EMBL" id="KAF3279065.1"/>
    </source>
</evidence>